<name>A0A9P4XTF8_CRYP1</name>
<comment type="caution">
    <text evidence="2">The sequence shown here is derived from an EMBL/GenBank/DDBJ whole genome shotgun (WGS) entry which is preliminary data.</text>
</comment>
<gene>
    <name evidence="2" type="ORF">M406DRAFT_73454</name>
</gene>
<feature type="compositionally biased region" description="Polar residues" evidence="1">
    <location>
        <begin position="164"/>
        <end position="179"/>
    </location>
</feature>
<dbReference type="AlphaFoldDB" id="A0A9P4XTF8"/>
<feature type="region of interest" description="Disordered" evidence="1">
    <location>
        <begin position="260"/>
        <end position="287"/>
    </location>
</feature>
<protein>
    <submittedName>
        <fullName evidence="2">Uncharacterized protein</fullName>
    </submittedName>
</protein>
<reference evidence="2" key="1">
    <citation type="journal article" date="2020" name="Phytopathology">
        <title>Genome sequence of the chestnut blight fungus Cryphonectria parasitica EP155: A fundamental resource for an archetypical invasive plant pathogen.</title>
        <authorList>
            <person name="Crouch J.A."/>
            <person name="Dawe A."/>
            <person name="Aerts A."/>
            <person name="Barry K."/>
            <person name="Churchill A.C.L."/>
            <person name="Grimwood J."/>
            <person name="Hillman B."/>
            <person name="Milgroom M.G."/>
            <person name="Pangilinan J."/>
            <person name="Smith M."/>
            <person name="Salamov A."/>
            <person name="Schmutz J."/>
            <person name="Yadav J."/>
            <person name="Grigoriev I.V."/>
            <person name="Nuss D."/>
        </authorList>
    </citation>
    <scope>NUCLEOTIDE SEQUENCE</scope>
    <source>
        <strain evidence="2">EP155</strain>
    </source>
</reference>
<organism evidence="2 3">
    <name type="scientific">Cryphonectria parasitica (strain ATCC 38755 / EP155)</name>
    <dbReference type="NCBI Taxonomy" id="660469"/>
    <lineage>
        <taxon>Eukaryota</taxon>
        <taxon>Fungi</taxon>
        <taxon>Dikarya</taxon>
        <taxon>Ascomycota</taxon>
        <taxon>Pezizomycotina</taxon>
        <taxon>Sordariomycetes</taxon>
        <taxon>Sordariomycetidae</taxon>
        <taxon>Diaporthales</taxon>
        <taxon>Cryphonectriaceae</taxon>
        <taxon>Cryphonectria-Endothia species complex</taxon>
        <taxon>Cryphonectria</taxon>
    </lineage>
</organism>
<accession>A0A9P4XTF8</accession>
<evidence type="ECO:0000256" key="1">
    <source>
        <dbReference type="SAM" id="MobiDB-lite"/>
    </source>
</evidence>
<feature type="region of interest" description="Disordered" evidence="1">
    <location>
        <begin position="164"/>
        <end position="184"/>
    </location>
</feature>
<dbReference type="OrthoDB" id="5194487at2759"/>
<keyword evidence="3" id="KW-1185">Reference proteome</keyword>
<evidence type="ECO:0000313" key="3">
    <source>
        <dbReference type="Proteomes" id="UP000803844"/>
    </source>
</evidence>
<proteinExistence type="predicted"/>
<dbReference type="EMBL" id="MU032352">
    <property type="protein sequence ID" value="KAF3761004.1"/>
    <property type="molecule type" value="Genomic_DNA"/>
</dbReference>
<sequence>MPEATVKPTLSKFWKNCQPQNCVLIKRRHTGVLSQSQAFPRLFFAFTPLCSQNCADDQFGVKSLSSGQGFLPQDDVSKSSLPQAIVSSVGSILEEYEVDRTACFLSGAFELTRIEMIADTIADVKSGNHWAKILSAETSWMEYMDHGWLEQILYNEETENASNGLSNAPLSMDTSSPTDTKLDTSAAHDDAGIRRMLTFDGMARSKAGAVILADVDHAGWIIDSPPFPAGTRPARTGDMYFMKSTVTGVAHRSFVGSFSVKDALKRRRNESPPPVSSENKRQLRSRK</sequence>
<dbReference type="GeneID" id="63842753"/>
<evidence type="ECO:0000313" key="2">
    <source>
        <dbReference type="EMBL" id="KAF3761004.1"/>
    </source>
</evidence>
<dbReference type="RefSeq" id="XP_040771983.1">
    <property type="nucleotide sequence ID" value="XM_040925624.1"/>
</dbReference>
<dbReference type="Proteomes" id="UP000803844">
    <property type="component" value="Unassembled WGS sequence"/>
</dbReference>